<name>A0AA88RLI3_9ASTE</name>
<keyword evidence="2" id="KW-1185">Reference proteome</keyword>
<dbReference type="AlphaFoldDB" id="A0AA88RLI3"/>
<organism evidence="1 2">
    <name type="scientific">Escallonia rubra</name>
    <dbReference type="NCBI Taxonomy" id="112253"/>
    <lineage>
        <taxon>Eukaryota</taxon>
        <taxon>Viridiplantae</taxon>
        <taxon>Streptophyta</taxon>
        <taxon>Embryophyta</taxon>
        <taxon>Tracheophyta</taxon>
        <taxon>Spermatophyta</taxon>
        <taxon>Magnoliopsida</taxon>
        <taxon>eudicotyledons</taxon>
        <taxon>Gunneridae</taxon>
        <taxon>Pentapetalae</taxon>
        <taxon>asterids</taxon>
        <taxon>campanulids</taxon>
        <taxon>Escalloniales</taxon>
        <taxon>Escalloniaceae</taxon>
        <taxon>Escallonia</taxon>
    </lineage>
</organism>
<comment type="caution">
    <text evidence="1">The sequence shown here is derived from an EMBL/GenBank/DDBJ whole genome shotgun (WGS) entry which is preliminary data.</text>
</comment>
<sequence length="130" mass="14133">MERVVTVNAYGTASNTYIKLLIEKYNGIVMKEGESVVDLNKLLLLAKQLAALGNPIPDKMQVSIVLSSLPDSWDPVVISINVSGQDLTMKNLPMLLGLEAERRVKKKKNESHLVAPTPTFNIGSTSSNAP</sequence>
<evidence type="ECO:0000313" key="1">
    <source>
        <dbReference type="EMBL" id="KAK2981371.1"/>
    </source>
</evidence>
<evidence type="ECO:0000313" key="2">
    <source>
        <dbReference type="Proteomes" id="UP001187471"/>
    </source>
</evidence>
<reference evidence="1" key="1">
    <citation type="submission" date="2022-12" db="EMBL/GenBank/DDBJ databases">
        <title>Draft genome assemblies for two species of Escallonia (Escalloniales).</title>
        <authorList>
            <person name="Chanderbali A."/>
            <person name="Dervinis C."/>
            <person name="Anghel I."/>
            <person name="Soltis D."/>
            <person name="Soltis P."/>
            <person name="Zapata F."/>
        </authorList>
    </citation>
    <scope>NUCLEOTIDE SEQUENCE</scope>
    <source>
        <strain evidence="1">UCBG92.1500</strain>
        <tissue evidence="1">Leaf</tissue>
    </source>
</reference>
<protein>
    <submittedName>
        <fullName evidence="1">Uncharacterized protein</fullName>
    </submittedName>
</protein>
<proteinExistence type="predicted"/>
<dbReference type="Proteomes" id="UP001187471">
    <property type="component" value="Unassembled WGS sequence"/>
</dbReference>
<gene>
    <name evidence="1" type="ORF">RJ640_003331</name>
</gene>
<accession>A0AA88RLI3</accession>
<dbReference type="Pfam" id="PF14223">
    <property type="entry name" value="Retrotran_gag_2"/>
    <property type="match status" value="1"/>
</dbReference>
<dbReference type="EMBL" id="JAVXUO010001538">
    <property type="protein sequence ID" value="KAK2981371.1"/>
    <property type="molecule type" value="Genomic_DNA"/>
</dbReference>